<dbReference type="GO" id="GO:0008170">
    <property type="term" value="F:N-methyltransferase activity"/>
    <property type="evidence" value="ECO:0007669"/>
    <property type="project" value="InterPro"/>
</dbReference>
<reference evidence="4" key="2">
    <citation type="submission" date="2024-01" db="EMBL/GenBank/DDBJ databases">
        <title>Long-read genome sequencing of X. campestris pv. papavericola.</title>
        <authorList>
            <person name="Hussain R.M.F."/>
            <person name="Greer S."/>
            <person name="Harrison J."/>
            <person name="Grant M."/>
            <person name="Vicente J."/>
            <person name="Studholme D.J."/>
        </authorList>
    </citation>
    <scope>NUCLEOTIDE SEQUENCE</scope>
    <source>
        <strain evidence="4">NCPPB 2970</strain>
    </source>
</reference>
<sequence>MLWRGAEKVRGVQKHHMAGKPVGLMRQVARICEAGGRILDPFAGSGTTLVEAQMEGFAWTGCEVTEHYAKVARERVAAL</sequence>
<dbReference type="InterPro" id="IPR001091">
    <property type="entry name" value="RM_Methyltransferase"/>
</dbReference>
<keyword evidence="2" id="KW-0808">Transferase</keyword>
<organism evidence="4 5">
    <name type="scientific">Xanthomonas campestris pv. papavericola</name>
    <dbReference type="NCBI Taxonomy" id="487881"/>
    <lineage>
        <taxon>Bacteria</taxon>
        <taxon>Pseudomonadati</taxon>
        <taxon>Pseudomonadota</taxon>
        <taxon>Gammaproteobacteria</taxon>
        <taxon>Lysobacterales</taxon>
        <taxon>Lysobacteraceae</taxon>
        <taxon>Xanthomonas</taxon>
    </lineage>
</organism>
<proteinExistence type="predicted"/>
<evidence type="ECO:0000256" key="1">
    <source>
        <dbReference type="ARBA" id="ARBA00022603"/>
    </source>
</evidence>
<feature type="domain" description="DNA methylase N-4/N-6" evidence="3">
    <location>
        <begin position="4"/>
        <end position="73"/>
    </location>
</feature>
<dbReference type="InterPro" id="IPR002941">
    <property type="entry name" value="DNA_methylase_N4/N6"/>
</dbReference>
<dbReference type="Gene3D" id="3.40.50.150">
    <property type="entry name" value="Vaccinia Virus protein VP39"/>
    <property type="match status" value="1"/>
</dbReference>
<comment type="caution">
    <text evidence="4">The sequence shown here is derived from an EMBL/GenBank/DDBJ whole genome shotgun (WGS) entry which is preliminary data.</text>
</comment>
<dbReference type="PRINTS" id="PR00508">
    <property type="entry name" value="S21N4MTFRASE"/>
</dbReference>
<keyword evidence="1 4" id="KW-0489">Methyltransferase</keyword>
<dbReference type="Pfam" id="PF01555">
    <property type="entry name" value="N6_N4_Mtase"/>
    <property type="match status" value="1"/>
</dbReference>
<dbReference type="GO" id="GO:0003677">
    <property type="term" value="F:DNA binding"/>
    <property type="evidence" value="ECO:0007669"/>
    <property type="project" value="InterPro"/>
</dbReference>
<protein>
    <submittedName>
        <fullName evidence="4">DNA methyltransferase</fullName>
    </submittedName>
</protein>
<evidence type="ECO:0000313" key="4">
    <source>
        <dbReference type="EMBL" id="MEC3887094.1"/>
    </source>
</evidence>
<name>A0AAJ2X1K8_XANCA</name>
<evidence type="ECO:0000259" key="3">
    <source>
        <dbReference type="Pfam" id="PF01555"/>
    </source>
</evidence>
<dbReference type="SUPFAM" id="SSF53335">
    <property type="entry name" value="S-adenosyl-L-methionine-dependent methyltransferases"/>
    <property type="match status" value="1"/>
</dbReference>
<dbReference type="EMBL" id="JAJFNJ020000003">
    <property type="protein sequence ID" value="MEC3887094.1"/>
    <property type="molecule type" value="Genomic_DNA"/>
</dbReference>
<dbReference type="InterPro" id="IPR029063">
    <property type="entry name" value="SAM-dependent_MTases_sf"/>
</dbReference>
<evidence type="ECO:0000313" key="5">
    <source>
        <dbReference type="Proteomes" id="UP001297361"/>
    </source>
</evidence>
<dbReference type="GO" id="GO:0032259">
    <property type="term" value="P:methylation"/>
    <property type="evidence" value="ECO:0007669"/>
    <property type="project" value="UniProtKB-KW"/>
</dbReference>
<gene>
    <name evidence="4" type="ORF">LLE72_004800</name>
</gene>
<reference evidence="4" key="1">
    <citation type="submission" date="2021-10" db="EMBL/GenBank/DDBJ databases">
        <authorList>
            <person name="Hussein R."/>
            <person name="Harrison J."/>
            <person name="Studholme D.J."/>
            <person name="Vicente J."/>
            <person name="Grant M."/>
        </authorList>
    </citation>
    <scope>NUCLEOTIDE SEQUENCE</scope>
    <source>
        <strain evidence="4">NCPPB 2970</strain>
    </source>
</reference>
<accession>A0AAJ2X1K8</accession>
<dbReference type="Proteomes" id="UP001297361">
    <property type="component" value="Unassembled WGS sequence"/>
</dbReference>
<evidence type="ECO:0000256" key="2">
    <source>
        <dbReference type="ARBA" id="ARBA00022679"/>
    </source>
</evidence>
<dbReference type="AlphaFoldDB" id="A0AAJ2X1K8"/>
<dbReference type="RefSeq" id="WP_323370881.1">
    <property type="nucleotide sequence ID" value="NZ_JAJFNJ020000003.1"/>
</dbReference>